<accession>E5AUU3</accession>
<reference evidence="1 2" key="1">
    <citation type="journal article" date="2011" name="J. Bacteriol.">
        <title>Complete genome sequence of Burkholderia rhizoxinica, an endosymbiont of Rhizopus microsporus.</title>
        <authorList>
            <person name="Lackner G."/>
            <person name="Moebius N."/>
            <person name="Partida-Martinez L."/>
            <person name="Hertweck C."/>
        </authorList>
    </citation>
    <scope>NUCLEOTIDE SEQUENCE [LARGE SCALE GENOMIC DNA]</scope>
    <source>
        <strain evidence="2">DSM 19002 / CIP 109453 / HKI 454</strain>
        <plasmid evidence="1 2">pBRH01</plasmid>
    </source>
</reference>
<dbReference type="EMBL" id="FR687360">
    <property type="protein sequence ID" value="CBW76867.1"/>
    <property type="molecule type" value="Genomic_DNA"/>
</dbReference>
<name>E5AUU3_MYCRK</name>
<geneLocation type="plasmid" evidence="1 2">
    <name>pBRH01</name>
</geneLocation>
<proteinExistence type="predicted"/>
<dbReference type="HOGENOM" id="CLU_3248533_0_0_4"/>
<dbReference type="AlphaFoldDB" id="E5AUU3"/>
<evidence type="ECO:0000313" key="1">
    <source>
        <dbReference type="EMBL" id="CBW76867.1"/>
    </source>
</evidence>
<dbReference type="KEGG" id="brh:RBRH_04262"/>
<organism evidence="1 2">
    <name type="scientific">Mycetohabitans rhizoxinica (strain DSM 19002 / CIP 109453 / HKI 454)</name>
    <name type="common">Paraburkholderia rhizoxinica</name>
    <dbReference type="NCBI Taxonomy" id="882378"/>
    <lineage>
        <taxon>Bacteria</taxon>
        <taxon>Pseudomonadati</taxon>
        <taxon>Pseudomonadota</taxon>
        <taxon>Betaproteobacteria</taxon>
        <taxon>Burkholderiales</taxon>
        <taxon>Burkholderiaceae</taxon>
        <taxon>Mycetohabitans</taxon>
    </lineage>
</organism>
<sequence>MANRNGLPSAFVCEFQLYRFIHSRTVVLRKDNGLECIMAGAL</sequence>
<gene>
    <name evidence="1" type="ordered locus">RBRH_04262</name>
</gene>
<evidence type="ECO:0000313" key="2">
    <source>
        <dbReference type="Proteomes" id="UP000007437"/>
    </source>
</evidence>
<dbReference type="Proteomes" id="UP000007437">
    <property type="component" value="Plasmid pBRH01"/>
</dbReference>
<protein>
    <submittedName>
        <fullName evidence="1">Uncharacterized protein</fullName>
    </submittedName>
</protein>
<keyword evidence="1" id="KW-0614">Plasmid</keyword>